<dbReference type="SUPFAM" id="SSF46689">
    <property type="entry name" value="Homeodomain-like"/>
    <property type="match status" value="1"/>
</dbReference>
<dbReference type="InterPro" id="IPR009057">
    <property type="entry name" value="Homeodomain-like_sf"/>
</dbReference>
<dbReference type="InterPro" id="IPR046348">
    <property type="entry name" value="SIS_dom_sf"/>
</dbReference>
<dbReference type="RefSeq" id="WP_207567044.1">
    <property type="nucleotide sequence ID" value="NZ_CP071446.1"/>
</dbReference>
<dbReference type="InterPro" id="IPR047640">
    <property type="entry name" value="RpiR-like"/>
</dbReference>
<feature type="domain" description="HTH rpiR-type" evidence="4">
    <location>
        <begin position="6"/>
        <end position="82"/>
    </location>
</feature>
<evidence type="ECO:0000256" key="3">
    <source>
        <dbReference type="ARBA" id="ARBA00023163"/>
    </source>
</evidence>
<keyword evidence="7" id="KW-1185">Reference proteome</keyword>
<dbReference type="Pfam" id="PF01418">
    <property type="entry name" value="HTH_6"/>
    <property type="match status" value="1"/>
</dbReference>
<reference evidence="6 7" key="1">
    <citation type="submission" date="2021-03" db="EMBL/GenBank/DDBJ databases">
        <title>Thermosipho ferrireducens sp.nov., an anaerobic thermophilic iron-reducing bacterium isolated from a deep-sea hydrothermal sulfide deposits.</title>
        <authorList>
            <person name="Zeng X."/>
            <person name="Chen Y."/>
            <person name="Shao Z."/>
        </authorList>
    </citation>
    <scope>NUCLEOTIDE SEQUENCE [LARGE SCALE GENOMIC DNA]</scope>
    <source>
        <strain evidence="6 7">JL129W03</strain>
    </source>
</reference>
<dbReference type="PANTHER" id="PTHR30514:SF1">
    <property type="entry name" value="HTH-TYPE TRANSCRIPTIONAL REGULATOR HEXR-RELATED"/>
    <property type="match status" value="1"/>
</dbReference>
<accession>A0ABX7SAL1</accession>
<organism evidence="6 7">
    <name type="scientific">Thermosipho ferrireducens</name>
    <dbReference type="NCBI Taxonomy" id="2571116"/>
    <lineage>
        <taxon>Bacteria</taxon>
        <taxon>Thermotogati</taxon>
        <taxon>Thermotogota</taxon>
        <taxon>Thermotogae</taxon>
        <taxon>Thermotogales</taxon>
        <taxon>Fervidobacteriaceae</taxon>
        <taxon>Thermosipho</taxon>
    </lineage>
</organism>
<dbReference type="InterPro" id="IPR035472">
    <property type="entry name" value="RpiR-like_SIS"/>
</dbReference>
<dbReference type="InterPro" id="IPR000281">
    <property type="entry name" value="HTH_RpiR"/>
</dbReference>
<dbReference type="EMBL" id="CP071446">
    <property type="protein sequence ID" value="QTA38325.1"/>
    <property type="molecule type" value="Genomic_DNA"/>
</dbReference>
<evidence type="ECO:0000259" key="5">
    <source>
        <dbReference type="PROSITE" id="PS51464"/>
    </source>
</evidence>
<dbReference type="InterPro" id="IPR001347">
    <property type="entry name" value="SIS_dom"/>
</dbReference>
<dbReference type="InterPro" id="IPR036388">
    <property type="entry name" value="WH-like_DNA-bd_sf"/>
</dbReference>
<evidence type="ECO:0000256" key="2">
    <source>
        <dbReference type="ARBA" id="ARBA00023125"/>
    </source>
</evidence>
<gene>
    <name evidence="6" type="ORF">JYK00_01960</name>
</gene>
<dbReference type="CDD" id="cd05013">
    <property type="entry name" value="SIS_RpiR"/>
    <property type="match status" value="1"/>
</dbReference>
<evidence type="ECO:0000313" key="6">
    <source>
        <dbReference type="EMBL" id="QTA38325.1"/>
    </source>
</evidence>
<sequence length="281" mass="30904">MENLKLGILDKLRATLSQLKPAEQKIAKYIIKYPDDTIHHSISELAVLAGVGEATISRLCRKLGFKGFQDLKISLARELAAPESDIFFESSNELITKLISTLSNLNKMLDEESIEAVVKKVVKSKRIIFFGVGSSGVIAEYGAVLFTRAGFPASFYTDPHMQIISAVSFGKNDVVFGISSSGNIRDTVKSMQISKSSGAYTVAITGGYKSRITEVVDTTIYIPPSGHETGIPFLSPHVCQMTILHIIFDKALSIKKSAREILRKADKTLQAKRYTNKNEKI</sequence>
<dbReference type="PROSITE" id="PS51071">
    <property type="entry name" value="HTH_RPIR"/>
    <property type="match status" value="1"/>
</dbReference>
<evidence type="ECO:0000256" key="1">
    <source>
        <dbReference type="ARBA" id="ARBA00023015"/>
    </source>
</evidence>
<dbReference type="PANTHER" id="PTHR30514">
    <property type="entry name" value="GLUCOKINASE"/>
    <property type="match status" value="1"/>
</dbReference>
<protein>
    <submittedName>
        <fullName evidence="6">MurR/RpiR family transcriptional regulator</fullName>
    </submittedName>
</protein>
<evidence type="ECO:0000313" key="7">
    <source>
        <dbReference type="Proteomes" id="UP000671862"/>
    </source>
</evidence>
<dbReference type="Pfam" id="PF01380">
    <property type="entry name" value="SIS"/>
    <property type="match status" value="1"/>
</dbReference>
<dbReference type="SUPFAM" id="SSF53697">
    <property type="entry name" value="SIS domain"/>
    <property type="match status" value="1"/>
</dbReference>
<name>A0ABX7SAL1_9BACT</name>
<dbReference type="PROSITE" id="PS51464">
    <property type="entry name" value="SIS"/>
    <property type="match status" value="1"/>
</dbReference>
<evidence type="ECO:0000259" key="4">
    <source>
        <dbReference type="PROSITE" id="PS51071"/>
    </source>
</evidence>
<dbReference type="Gene3D" id="3.40.50.10490">
    <property type="entry name" value="Glucose-6-phosphate isomerase like protein, domain 1"/>
    <property type="match status" value="1"/>
</dbReference>
<proteinExistence type="predicted"/>
<keyword evidence="1" id="KW-0805">Transcription regulation</keyword>
<dbReference type="Gene3D" id="1.10.10.10">
    <property type="entry name" value="Winged helix-like DNA-binding domain superfamily/Winged helix DNA-binding domain"/>
    <property type="match status" value="1"/>
</dbReference>
<keyword evidence="2" id="KW-0238">DNA-binding</keyword>
<feature type="domain" description="SIS" evidence="5">
    <location>
        <begin position="117"/>
        <end position="257"/>
    </location>
</feature>
<dbReference type="Proteomes" id="UP000671862">
    <property type="component" value="Chromosome"/>
</dbReference>
<keyword evidence="3" id="KW-0804">Transcription</keyword>
<dbReference type="PROSITE" id="PS00356">
    <property type="entry name" value="HTH_LACI_1"/>
    <property type="match status" value="1"/>
</dbReference>